<gene>
    <name evidence="3" type="ORF">g.21419</name>
</gene>
<organism evidence="3">
    <name type="scientific">Cuerna arida</name>
    <dbReference type="NCBI Taxonomy" id="1464854"/>
    <lineage>
        <taxon>Eukaryota</taxon>
        <taxon>Metazoa</taxon>
        <taxon>Ecdysozoa</taxon>
        <taxon>Arthropoda</taxon>
        <taxon>Hexapoda</taxon>
        <taxon>Insecta</taxon>
        <taxon>Pterygota</taxon>
        <taxon>Neoptera</taxon>
        <taxon>Paraneoptera</taxon>
        <taxon>Hemiptera</taxon>
        <taxon>Auchenorrhyncha</taxon>
        <taxon>Membracoidea</taxon>
        <taxon>Cicadellidae</taxon>
        <taxon>Cicadellinae</taxon>
        <taxon>Proconiini</taxon>
        <taxon>Cuerna</taxon>
    </lineage>
</organism>
<keyword evidence="2" id="KW-0732">Signal</keyword>
<evidence type="ECO:0000256" key="2">
    <source>
        <dbReference type="SAM" id="SignalP"/>
    </source>
</evidence>
<feature type="compositionally biased region" description="Polar residues" evidence="1">
    <location>
        <begin position="256"/>
        <end position="270"/>
    </location>
</feature>
<feature type="region of interest" description="Disordered" evidence="1">
    <location>
        <begin position="998"/>
        <end position="1058"/>
    </location>
</feature>
<feature type="chain" id="PRO_5008582720" evidence="2">
    <location>
        <begin position="18"/>
        <end position="1058"/>
    </location>
</feature>
<protein>
    <submittedName>
        <fullName evidence="3">Uncharacterized protein</fullName>
    </submittedName>
</protein>
<feature type="region of interest" description="Disordered" evidence="1">
    <location>
        <begin position="219"/>
        <end position="270"/>
    </location>
</feature>
<feature type="signal peptide" evidence="2">
    <location>
        <begin position="1"/>
        <end position="17"/>
    </location>
</feature>
<reference evidence="3" key="1">
    <citation type="submission" date="2015-11" db="EMBL/GenBank/DDBJ databases">
        <title>De novo transcriptome assembly of four potential Pierce s Disease insect vectors from Arizona vineyards.</title>
        <authorList>
            <person name="Tassone E.E."/>
        </authorList>
    </citation>
    <scope>NUCLEOTIDE SEQUENCE</scope>
</reference>
<sequence>MFVLVMILLIFKICCEQNEITRAYFNGNSNFLKLLSTPRGYSFLDRIQPTEKNNKQQTNKISLIDEDLEFSLEKCNKILLDNRDAEFIGQGKGIKRFAQECITGQEVLKEYNEESSVGSVSNQEGIKPKCVDKCSTGSSLITDRKKRQVFHKNKFKKLSNKSIQNVNNFNNHHKIKSCCSHHNHYSSHKRDLSSSDLASDLSAKRMSYYGDHDRMDISEYRPDYSIDQNMNTDNKQRKPNNEPPISSDDYAHDTDLNQIHSSNKNNKSFSILEPNLSTQDTSTGITTGNMLHNLIFPHINKTSIFVKTTTNIPDVSVPTIQINLNDKNIKNSGKAKNDDRSQNFTSTAKYILNTNSQTRSTLPMTLTDSGLPANITIPVKKGMTEDSCVSLLEQSSIDENVVELTGGCITAINQITEGKNFSTSILKNLGETFDNTKTGTSLPAKVDTISEIKPSTKSFDIVTSLINEVNYSKFDKSTINKRFLETSGISTETNLDSTSCEPNGTGKYISINVLMDKLNQSSQYPSNALRTDSDKSSGESVTNALFNIFNFTEQSYISNITNFTLSDDTTMPVNSSFFSFSINNSLQSTLSLSTDNVNIKTECYNITVMTPMTNSTSDQDFRSFPDQMPLYTLASTFSNNSLLATTASLSDIWTSQNLSLQEDKSDNFYEGENITDQANLSTETNPGVDSNPILTEFKATDSFNVESRTFQVNDRLFSTLSPGISPTAISSPWFGVSDDLNYCLSLFCMRDVFNQTTVTNTNRETLSKLNEETHSKFTTYTTAKAKIYSTHSPLPEKNHNVMTKNYKFANNVPTIDPCLPQERKGIKSKAKAPLDSVTPKSIYYAFHINKTSKEHEKYSLRFVSGIQHTTKSVGHLHEIVRKINNTINKVKKGRGSTKSPIIKLTHHQQEATPTISVIKKMLGLPPKNTKVKSLTDTSKHFVIPEECMTLGPKGNKAHPFRHKGGDPGNHYLHGKPKLINSESTASTVEYTSQFSSYSNETTWSTDETKSAETEEPFIPRVKGNPSKLLNTSYSLEDSTMCPSDNDIKEILPQKPRQK</sequence>
<dbReference type="AlphaFoldDB" id="A0A1B6FBU8"/>
<evidence type="ECO:0000313" key="3">
    <source>
        <dbReference type="EMBL" id="JAS47403.1"/>
    </source>
</evidence>
<dbReference type="EMBL" id="GECZ01022366">
    <property type="protein sequence ID" value="JAS47403.1"/>
    <property type="molecule type" value="Transcribed_RNA"/>
</dbReference>
<accession>A0A1B6FBU8</accession>
<proteinExistence type="predicted"/>
<evidence type="ECO:0000256" key="1">
    <source>
        <dbReference type="SAM" id="MobiDB-lite"/>
    </source>
</evidence>
<name>A0A1B6FBU8_9HEMI</name>
<feature type="compositionally biased region" description="Polar residues" evidence="1">
    <location>
        <begin position="1027"/>
        <end position="1042"/>
    </location>
</feature>